<evidence type="ECO:0000256" key="2">
    <source>
        <dbReference type="ARBA" id="ARBA00022448"/>
    </source>
</evidence>
<dbReference type="SUPFAM" id="SSF52540">
    <property type="entry name" value="P-loop containing nucleoside triphosphate hydrolases"/>
    <property type="match status" value="1"/>
</dbReference>
<proteinExistence type="inferred from homology"/>
<dbReference type="InterPro" id="IPR027417">
    <property type="entry name" value="P-loop_NTPase"/>
</dbReference>
<dbReference type="Pfam" id="PF00005">
    <property type="entry name" value="ABC_tran"/>
    <property type="match status" value="1"/>
</dbReference>
<evidence type="ECO:0000313" key="8">
    <source>
        <dbReference type="Proteomes" id="UP000294911"/>
    </source>
</evidence>
<evidence type="ECO:0000313" key="7">
    <source>
        <dbReference type="EMBL" id="TCP51926.1"/>
    </source>
</evidence>
<feature type="domain" description="ABC transporter" evidence="6">
    <location>
        <begin position="8"/>
        <end position="233"/>
    </location>
</feature>
<gene>
    <name evidence="7" type="ORF">EV191_10690</name>
</gene>
<evidence type="ECO:0000256" key="3">
    <source>
        <dbReference type="ARBA" id="ARBA00022741"/>
    </source>
</evidence>
<evidence type="ECO:0000256" key="1">
    <source>
        <dbReference type="ARBA" id="ARBA00005417"/>
    </source>
</evidence>
<protein>
    <submittedName>
        <fullName evidence="7">ABC-2 type transport system ATP-binding protein</fullName>
    </submittedName>
</protein>
<dbReference type="InterPro" id="IPR003439">
    <property type="entry name" value="ABC_transporter-like_ATP-bd"/>
</dbReference>
<comment type="caution">
    <text evidence="7">The sequence shown here is derived from an EMBL/GenBank/DDBJ whole genome shotgun (WGS) entry which is preliminary data.</text>
</comment>
<accession>A0A4V2STX7</accession>
<dbReference type="PANTHER" id="PTHR43335:SF4">
    <property type="entry name" value="ABC TRANSPORTER, ATP-BINDING PROTEIN"/>
    <property type="match status" value="1"/>
</dbReference>
<keyword evidence="2" id="KW-0813">Transport</keyword>
<comment type="similarity">
    <text evidence="1">Belongs to the ABC transporter superfamily.</text>
</comment>
<dbReference type="Proteomes" id="UP000294911">
    <property type="component" value="Unassembled WGS sequence"/>
</dbReference>
<sequence>MHDSSGRITVQNLSKTFGQIPAVQNLSFTVEPGSVTGFLGPNGAGKTTTLRMLLGLVQPTAGGTTINGRPFNQLTNPGRVVGAVLEAQSFHPKRTARNHLRVYTAAMGLPDRRADEVLGLVGLAEAAHRAAGGFSMGMKQRLALATALLGDPQVLVLDEPTNGLDPEGIAWLRTFLRSFASGGRTVLISSHLLAEVEQTIDQVVIISRGQTMYYGQLDDLRKSQQTRIIVQPADAGALVTALQEGGITGIEPTPDGKVAVTGSSVQQIGDIAAKASIALYGVQEEKADLEQLFFRLTSGQYVGQLPGVPGQQPATPGQQPGMPPQAPGMPPQAMPPQGMPPQGMPPQAPGTPPQGYPPQQQPPAGPPQPYQQGPPPPGYQQGPPPPGYDQQQPGHGQHGGWGGQA</sequence>
<evidence type="ECO:0000259" key="6">
    <source>
        <dbReference type="PROSITE" id="PS50893"/>
    </source>
</evidence>
<dbReference type="GO" id="GO:0016887">
    <property type="term" value="F:ATP hydrolysis activity"/>
    <property type="evidence" value="ECO:0007669"/>
    <property type="project" value="InterPro"/>
</dbReference>
<dbReference type="Gene3D" id="3.40.50.300">
    <property type="entry name" value="P-loop containing nucleotide triphosphate hydrolases"/>
    <property type="match status" value="1"/>
</dbReference>
<dbReference type="SMART" id="SM00382">
    <property type="entry name" value="AAA"/>
    <property type="match status" value="1"/>
</dbReference>
<keyword evidence="8" id="KW-1185">Reference proteome</keyword>
<keyword evidence="4 7" id="KW-0067">ATP-binding</keyword>
<reference evidence="7 8" key="1">
    <citation type="submission" date="2019-03" db="EMBL/GenBank/DDBJ databases">
        <title>Genomic Encyclopedia of Type Strains, Phase IV (KMG-IV): sequencing the most valuable type-strain genomes for metagenomic binning, comparative biology and taxonomic classification.</title>
        <authorList>
            <person name="Goeker M."/>
        </authorList>
    </citation>
    <scope>NUCLEOTIDE SEQUENCE [LARGE SCALE GENOMIC DNA]</scope>
    <source>
        <strain evidence="7 8">DSM 45765</strain>
    </source>
</reference>
<feature type="compositionally biased region" description="Pro residues" evidence="5">
    <location>
        <begin position="321"/>
        <end position="387"/>
    </location>
</feature>
<feature type="compositionally biased region" description="Low complexity" evidence="5">
    <location>
        <begin position="306"/>
        <end position="320"/>
    </location>
</feature>
<evidence type="ECO:0000256" key="4">
    <source>
        <dbReference type="ARBA" id="ARBA00022840"/>
    </source>
</evidence>
<dbReference type="PROSITE" id="PS50893">
    <property type="entry name" value="ABC_TRANSPORTER_2"/>
    <property type="match status" value="1"/>
</dbReference>
<name>A0A4V2STX7_9PSEU</name>
<dbReference type="OrthoDB" id="9804819at2"/>
<dbReference type="RefSeq" id="WP_132877796.1">
    <property type="nucleotide sequence ID" value="NZ_SLXQ01000006.1"/>
</dbReference>
<dbReference type="GO" id="GO:0005524">
    <property type="term" value="F:ATP binding"/>
    <property type="evidence" value="ECO:0007669"/>
    <property type="project" value="UniProtKB-KW"/>
</dbReference>
<dbReference type="InterPro" id="IPR003593">
    <property type="entry name" value="AAA+_ATPase"/>
</dbReference>
<feature type="region of interest" description="Disordered" evidence="5">
    <location>
        <begin position="304"/>
        <end position="405"/>
    </location>
</feature>
<dbReference type="PANTHER" id="PTHR43335">
    <property type="entry name" value="ABC TRANSPORTER, ATP-BINDING PROTEIN"/>
    <property type="match status" value="1"/>
</dbReference>
<feature type="compositionally biased region" description="Gly residues" evidence="5">
    <location>
        <begin position="396"/>
        <end position="405"/>
    </location>
</feature>
<dbReference type="CDD" id="cd03268">
    <property type="entry name" value="ABC_BcrA_bacitracin_resist"/>
    <property type="match status" value="1"/>
</dbReference>
<keyword evidence="3" id="KW-0547">Nucleotide-binding</keyword>
<organism evidence="7 8">
    <name type="scientific">Tamaricihabitans halophyticus</name>
    <dbReference type="NCBI Taxonomy" id="1262583"/>
    <lineage>
        <taxon>Bacteria</taxon>
        <taxon>Bacillati</taxon>
        <taxon>Actinomycetota</taxon>
        <taxon>Actinomycetes</taxon>
        <taxon>Pseudonocardiales</taxon>
        <taxon>Pseudonocardiaceae</taxon>
        <taxon>Tamaricihabitans</taxon>
    </lineage>
</organism>
<evidence type="ECO:0000256" key="5">
    <source>
        <dbReference type="SAM" id="MobiDB-lite"/>
    </source>
</evidence>
<dbReference type="AlphaFoldDB" id="A0A4V2STX7"/>
<dbReference type="EMBL" id="SLXQ01000006">
    <property type="protein sequence ID" value="TCP51926.1"/>
    <property type="molecule type" value="Genomic_DNA"/>
</dbReference>